<evidence type="ECO:0000313" key="2">
    <source>
        <dbReference type="Proteomes" id="UP000326582"/>
    </source>
</evidence>
<protein>
    <submittedName>
        <fullName evidence="1">Transcription initiation factor TFIID subunit</fullName>
    </submittedName>
</protein>
<dbReference type="Proteomes" id="UP000326582">
    <property type="component" value="Chromosome 5"/>
</dbReference>
<gene>
    <name evidence="1" type="ORF">EJF14_50100</name>
</gene>
<dbReference type="EMBL" id="CP038488">
    <property type="protein sequence ID" value="QFZ28883.1"/>
    <property type="molecule type" value="Genomic_DNA"/>
</dbReference>
<evidence type="ECO:0000313" key="1">
    <source>
        <dbReference type="EMBL" id="QFZ28883.1"/>
    </source>
</evidence>
<accession>A0ACD0WP30</accession>
<organism evidence="1 2">
    <name type="scientific">Clavispora lusitaniae</name>
    <name type="common">Candida lusitaniae</name>
    <dbReference type="NCBI Taxonomy" id="36911"/>
    <lineage>
        <taxon>Eukaryota</taxon>
        <taxon>Fungi</taxon>
        <taxon>Dikarya</taxon>
        <taxon>Ascomycota</taxon>
        <taxon>Saccharomycotina</taxon>
        <taxon>Pichiomycetes</taxon>
        <taxon>Metschnikowiaceae</taxon>
        <taxon>Clavispora</taxon>
    </lineage>
</organism>
<keyword evidence="2" id="KW-1185">Reference proteome</keyword>
<name>A0ACD0WP30_CLALS</name>
<proteinExistence type="predicted"/>
<sequence>MSSFDVFSCVALLSVVRAHPYTTGKTKLHQLPSITQSESMSSINLHERQQSEGPTPKAFGGISGTPKAKSNRARHINLSTQALKVAHQRVSLNVDLARRKVIGSTEITIIPTSNSLRVVRLDCREMKIRRVFINGSGSTSYLHNDLLYVNDPARFEHSVKANTVNVSDIFSPTFGINQHHLLRQKLNYIFGTISPDQISSDQVDNTNTEELAIILPENLKLELTDLNSLHTPSVDVPATGLTPFHMRSKSTHNDIYTPIQITVEYELCNPKSGLNFVCQSEDKNLWHAYTVNSEYNISTSSWVPCIDNLWERCTWSIDISIPRTVKDIEDPNEEERRTLEAQKETRNGKVGFIDDNGRNEEKDSEDKNEGEHEGEHRNENEKIDSDNDYHNDNNDNNNEGGDDGDNDDDDDDDDDDDTENFDLFVCTGDFNNLKEMPHGSDPRKKVVSWSIFNPVCAHHVGWAVGPFQSKELSDFNEATAGVTEQDESLGEFEEIEKDESTSSMMLYFLPGYEDLVTNTCVFAHKALDFFSKEFGSYPFGSFCITFVSGPAYPYHNFAGLSIMSDKKLYPADVIEPMFSVTEEILECIASQWSTINIVPQVFNDIWCTIGIAKYMSFQFIKTLVGSNEFRYQIKTKMDQIVEQDINKKPLGMQAYNFPISESDLSFVRLKAPVILFILDRRMTKTDKSFGLSRVLPKIFLQAMSGDLQNGTLSTQHFQYVCEKVNRNRLESFFKQWVYGVGTPVFNITQRFNKKRSMIEVTIRQTQSQQPKNVHPQAETFIEDSLTYLNDTPIYPVQQTFLGPMTIRVHEADGTPYEHIVDIKDSVVKFDVQYNTKFRRLKKNKDENSESTPIFAKLGDVLQSEQEMQDWNLADWPKRDEEFLDPFEWIRVDTDFEWIARFNVKQPDYMFGAQLQQDRDIEAQIAAIEYFGSQEKPNTIYCTSLLRTLMDSRYFYGVRIAAAKSLAIISKSNNNFAGLGYLIRAFKELYCFENSSVPFSNSFDDFGKLFLQKAIPRFLGSIKDDDGNTPQSIKSLLFNVLKYNDNSNNEFQDCYYVSDLIWSLTEALIPANSEQLNVDFHLEREKAEASYSKDAKFIQKVVEEFSRIQKLDGWVPSYQSVVSYACIEQKIRLARTNLIDISLEDLLFLTFKKYSPNIRALAFKGLFVLGGLKNAQILKYFMEVYLLEDSTMYFKSLLMDALVSSISEAAVNGTPSMLDDPEFRSLEKIFESGGGISNQTTNMVVIEESTHTAEMDTRRDVLAKATIKGTIEILRRDYSIGKGLMKTMWELLHTSLISILDRRKVFLLCEILYEEIDSFPVIISVPCVPFEELKKKIVAKHLGDGKVVIKREGRFKIQLSAKISLNDNKKMNKKEPTRLPSARVSKTARSRADPEEEKSEETSKLKLRLAPSVLSDTSVPASSLPEPSRKDIPSEVTNDAATTTPLGSHSVKRTGEDDMTLTFKFKKRKLDSSEMASSNVASSIVTIHNSQVKIRFSNPKKLSTPQTSNEMRFVKISTKTGSVSLSATPFAESPETRSSTTPRISMSPKKKINGKMTERSNGDRTIYKDAKSKNEARNSDGGNLSEPPEVVSTEKVRSSDDSEVEVKVKKENSDSAKSVSRSSSKVSSRSSSEETREFSRAASPFSAEQSSAPKRKKTKIYIHGHTSETPSPPQSRAATPVKTEEPADSEKPKLKLKLTLN</sequence>
<reference evidence="2" key="1">
    <citation type="journal article" date="2019" name="MBio">
        <title>Comparative genomics for the elucidation of multidrug resistance (MDR) in Candida lusitaniae.</title>
        <authorList>
            <person name="Kannan A."/>
            <person name="Asner S.A."/>
            <person name="Trachsel E."/>
            <person name="Kelly S."/>
            <person name="Parker J."/>
            <person name="Sanglard D."/>
        </authorList>
    </citation>
    <scope>NUCLEOTIDE SEQUENCE [LARGE SCALE GENOMIC DNA]</scope>
    <source>
        <strain evidence="2">P1</strain>
    </source>
</reference>